<organism evidence="1 2">
    <name type="scientific">Acetobacter malorum</name>
    <dbReference type="NCBI Taxonomy" id="178901"/>
    <lineage>
        <taxon>Bacteria</taxon>
        <taxon>Pseudomonadati</taxon>
        <taxon>Pseudomonadota</taxon>
        <taxon>Alphaproteobacteria</taxon>
        <taxon>Acetobacterales</taxon>
        <taxon>Acetobacteraceae</taxon>
        <taxon>Acetobacter</taxon>
    </lineage>
</organism>
<dbReference type="EMBL" id="LVHD01000003">
    <property type="protein sequence ID" value="OAG78478.1"/>
    <property type="molecule type" value="Genomic_DNA"/>
</dbReference>
<reference evidence="1 2" key="1">
    <citation type="submission" date="2016-03" db="EMBL/GenBank/DDBJ databases">
        <title>Draft genome sequence of Acetobacter malorum CECT 7742, a strain isolated from strawberry vinegar.</title>
        <authorList>
            <person name="Sainz F."/>
            <person name="Mas A."/>
            <person name="Torija M.J."/>
        </authorList>
    </citation>
    <scope>NUCLEOTIDE SEQUENCE [LARGE SCALE GENOMIC DNA]</scope>
    <source>
        <strain evidence="1 2">CECT 7742</strain>
    </source>
</reference>
<evidence type="ECO:0000313" key="1">
    <source>
        <dbReference type="EMBL" id="OAG78478.1"/>
    </source>
</evidence>
<protein>
    <submittedName>
        <fullName evidence="1">Uncharacterized protein</fullName>
    </submittedName>
</protein>
<accession>A0A177GE24</accession>
<comment type="caution">
    <text evidence="1">The sequence shown here is derived from an EMBL/GenBank/DDBJ whole genome shotgun (WGS) entry which is preliminary data.</text>
</comment>
<dbReference type="AlphaFoldDB" id="A0A177GE24"/>
<dbReference type="PATRIC" id="fig|178901.16.peg.524"/>
<dbReference type="Proteomes" id="UP000077349">
    <property type="component" value="Unassembled WGS sequence"/>
</dbReference>
<proteinExistence type="predicted"/>
<name>A0A177GE24_9PROT</name>
<gene>
    <name evidence="1" type="ORF">Amal_00491</name>
</gene>
<sequence length="292" mass="34070">MSNLKDVVIDVDGQKRKIFTLDFKKNSDDVTIILPSKAVNGIFEDNIFTGKNNEDNIITNLHMSIHYSYNGEDESKITYKRTLENKDQERKDSVTKALKTESGVCYIYSRLCSAMHRDYYNSKREEVGKLNPYSEFYHTNLFSIVIANKNHKFKNKDTSINVIKISCKKFDIYVLQSIADIPSSGNYKEAFKLTIGPNDYEKYGVTQQQAEHLKRPMDFETCIFYHKFNSMGMFSELFSSYNKLYKYSPNIKEIKFYSFVPCIKITKENGEQIEIPKVSFPFFCYANDFVIK</sequence>
<evidence type="ECO:0000313" key="2">
    <source>
        <dbReference type="Proteomes" id="UP000077349"/>
    </source>
</evidence>